<dbReference type="EMBL" id="BLLG01000030">
    <property type="protein sequence ID" value="GFH39441.1"/>
    <property type="molecule type" value="Genomic_DNA"/>
</dbReference>
<keyword evidence="2" id="KW-1185">Reference proteome</keyword>
<evidence type="ECO:0000313" key="1">
    <source>
        <dbReference type="EMBL" id="GFH39441.1"/>
    </source>
</evidence>
<accession>A0A6A0B4I7</accession>
<name>A0A6A0B4I7_9ACTN</name>
<dbReference type="RefSeq" id="WP_173267444.1">
    <property type="nucleotide sequence ID" value="NZ_BLLG01000030.1"/>
</dbReference>
<evidence type="ECO:0000313" key="2">
    <source>
        <dbReference type="Proteomes" id="UP000484988"/>
    </source>
</evidence>
<proteinExistence type="predicted"/>
<organism evidence="1 2">
    <name type="scientific">Streptomyces pacificus</name>
    <dbReference type="NCBI Taxonomy" id="2705029"/>
    <lineage>
        <taxon>Bacteria</taxon>
        <taxon>Bacillati</taxon>
        <taxon>Actinomycetota</taxon>
        <taxon>Actinomycetes</taxon>
        <taxon>Kitasatosporales</taxon>
        <taxon>Streptomycetaceae</taxon>
        <taxon>Streptomyces</taxon>
    </lineage>
</organism>
<comment type="caution">
    <text evidence="1">The sequence shown here is derived from an EMBL/GenBank/DDBJ whole genome shotgun (WGS) entry which is preliminary data.</text>
</comment>
<gene>
    <name evidence="1" type="ORF">SCWH03_57080</name>
</gene>
<dbReference type="AlphaFoldDB" id="A0A6A0B4I7"/>
<dbReference type="Proteomes" id="UP000484988">
    <property type="component" value="Unassembled WGS sequence"/>
</dbReference>
<protein>
    <submittedName>
        <fullName evidence="1">Uncharacterized protein</fullName>
    </submittedName>
</protein>
<reference evidence="1 2" key="1">
    <citation type="submission" date="2020-02" db="EMBL/GenBank/DDBJ databases">
        <title>Whole Genome Shotgun Sequence of Streptomyces sp. strain CWH03.</title>
        <authorList>
            <person name="Dohra H."/>
            <person name="Kodani S."/>
            <person name="Yamamura H."/>
        </authorList>
    </citation>
    <scope>NUCLEOTIDE SEQUENCE [LARGE SCALE GENOMIC DNA]</scope>
    <source>
        <strain evidence="1 2">CWH03</strain>
    </source>
</reference>
<sequence>MAVWVSDEFEEFEDRHQGFAGAVLADGSEPAPVYLDAGSGSHMSSMREWWAYDGTLGRPRAPHLRAACSCGWRGEHLYTIDWSTAEDDPESVDTSAARTEFEGHVRDLEARSLPLPAAMTDLVERLDEQLHDLAADSPLAALKAVAALERITLRVARHAAADAHASADGDELSWDTVARTFGTDHDHARARLMHYQLRP</sequence>